<dbReference type="SMART" id="SM00737">
    <property type="entry name" value="ML"/>
    <property type="match status" value="1"/>
</dbReference>
<accession>A0A7R8UXV2</accession>
<name>A0A7R8UXV2_HERIL</name>
<evidence type="ECO:0000256" key="4">
    <source>
        <dbReference type="SAM" id="SignalP"/>
    </source>
</evidence>
<keyword evidence="7" id="KW-1185">Reference proteome</keyword>
<dbReference type="InterPro" id="IPR039670">
    <property type="entry name" value="NPC2-like"/>
</dbReference>
<comment type="subcellular location">
    <subcellularLocation>
        <location evidence="1">Secreted</location>
    </subcellularLocation>
</comment>
<evidence type="ECO:0000256" key="3">
    <source>
        <dbReference type="ARBA" id="ARBA00022525"/>
    </source>
</evidence>
<dbReference type="OrthoDB" id="6576058at2759"/>
<dbReference type="EMBL" id="LR899012">
    <property type="protein sequence ID" value="CAD7088496.1"/>
    <property type="molecule type" value="Genomic_DNA"/>
</dbReference>
<sequence>MKVLGSLVILALVGISVAEVAKFTYCQNTVGDCKVNEVRINNCPEAVSGEPCKIKRGRSAEIEFDFTPDFDSPTLEGRLFWASEIDIPLVGMETDSCKFTSCPIVKNEKRTYNFTLPISRKFPAGTYDVKWRITGTKPEQEECCFLTQIKLTK</sequence>
<dbReference type="GO" id="GO:0032934">
    <property type="term" value="F:sterol binding"/>
    <property type="evidence" value="ECO:0007669"/>
    <property type="project" value="InterPro"/>
</dbReference>
<feature type="chain" id="PRO_5031426613" description="MD-2-related lipid-recognition domain-containing protein" evidence="4">
    <location>
        <begin position="19"/>
        <end position="153"/>
    </location>
</feature>
<gene>
    <name evidence="6" type="ORF">HERILL_LOCUS11114</name>
</gene>
<dbReference type="PANTHER" id="PTHR11306:SF55">
    <property type="entry name" value="GEO08227P1-RELATED"/>
    <property type="match status" value="1"/>
</dbReference>
<dbReference type="GO" id="GO:0005576">
    <property type="term" value="C:extracellular region"/>
    <property type="evidence" value="ECO:0007669"/>
    <property type="project" value="UniProtKB-SubCell"/>
</dbReference>
<dbReference type="FunFam" id="2.60.40.770:FF:000001">
    <property type="entry name" value="NPC intracellular cholesterol transporter 2"/>
    <property type="match status" value="1"/>
</dbReference>
<keyword evidence="4" id="KW-0732">Signal</keyword>
<dbReference type="InterPro" id="IPR003172">
    <property type="entry name" value="ML_dom"/>
</dbReference>
<evidence type="ECO:0000256" key="2">
    <source>
        <dbReference type="ARBA" id="ARBA00006370"/>
    </source>
</evidence>
<dbReference type="PANTHER" id="PTHR11306">
    <property type="entry name" value="NIEMANN PICK TYPE C2 PROTEIN NPC2-RELATED"/>
    <property type="match status" value="1"/>
</dbReference>
<dbReference type="Gene3D" id="2.60.40.770">
    <property type="match status" value="1"/>
</dbReference>
<dbReference type="Proteomes" id="UP000594454">
    <property type="component" value="Chromosome 4"/>
</dbReference>
<evidence type="ECO:0000313" key="7">
    <source>
        <dbReference type="Proteomes" id="UP000594454"/>
    </source>
</evidence>
<dbReference type="InParanoid" id="A0A7R8UXV2"/>
<dbReference type="GO" id="GO:0015918">
    <property type="term" value="P:sterol transport"/>
    <property type="evidence" value="ECO:0007669"/>
    <property type="project" value="InterPro"/>
</dbReference>
<reference evidence="6 7" key="1">
    <citation type="submission" date="2020-11" db="EMBL/GenBank/DDBJ databases">
        <authorList>
            <person name="Wallbank WR R."/>
            <person name="Pardo Diaz C."/>
            <person name="Kozak K."/>
            <person name="Martin S."/>
            <person name="Jiggins C."/>
            <person name="Moest M."/>
            <person name="Warren A I."/>
            <person name="Generalovic N T."/>
            <person name="Byers J.R.P. K."/>
            <person name="Montejo-Kovacevich G."/>
            <person name="Yen C E."/>
        </authorList>
    </citation>
    <scope>NUCLEOTIDE SEQUENCE [LARGE SCALE GENOMIC DNA]</scope>
</reference>
<keyword evidence="3" id="KW-0964">Secreted</keyword>
<feature type="signal peptide" evidence="4">
    <location>
        <begin position="1"/>
        <end position="18"/>
    </location>
</feature>
<dbReference type="FunCoup" id="A0A7R8UXV2">
    <property type="interactions" value="113"/>
</dbReference>
<organism evidence="6 7">
    <name type="scientific">Hermetia illucens</name>
    <name type="common">Black soldier fly</name>
    <dbReference type="NCBI Taxonomy" id="343691"/>
    <lineage>
        <taxon>Eukaryota</taxon>
        <taxon>Metazoa</taxon>
        <taxon>Ecdysozoa</taxon>
        <taxon>Arthropoda</taxon>
        <taxon>Hexapoda</taxon>
        <taxon>Insecta</taxon>
        <taxon>Pterygota</taxon>
        <taxon>Neoptera</taxon>
        <taxon>Endopterygota</taxon>
        <taxon>Diptera</taxon>
        <taxon>Brachycera</taxon>
        <taxon>Stratiomyomorpha</taxon>
        <taxon>Stratiomyidae</taxon>
        <taxon>Hermetiinae</taxon>
        <taxon>Hermetia</taxon>
    </lineage>
</organism>
<comment type="similarity">
    <text evidence="2">Belongs to the NPC2 family.</text>
</comment>
<evidence type="ECO:0000259" key="5">
    <source>
        <dbReference type="SMART" id="SM00737"/>
    </source>
</evidence>
<dbReference type="SUPFAM" id="SSF81296">
    <property type="entry name" value="E set domains"/>
    <property type="match status" value="1"/>
</dbReference>
<dbReference type="InterPro" id="IPR014756">
    <property type="entry name" value="Ig_E-set"/>
</dbReference>
<feature type="domain" description="MD-2-related lipid-recognition" evidence="5">
    <location>
        <begin position="23"/>
        <end position="149"/>
    </location>
</feature>
<dbReference type="Pfam" id="PF02221">
    <property type="entry name" value="E1_DerP2_DerF2"/>
    <property type="match status" value="1"/>
</dbReference>
<dbReference type="AlphaFoldDB" id="A0A7R8UXV2"/>
<evidence type="ECO:0000256" key="1">
    <source>
        <dbReference type="ARBA" id="ARBA00004613"/>
    </source>
</evidence>
<evidence type="ECO:0000313" key="6">
    <source>
        <dbReference type="EMBL" id="CAD7088496.1"/>
    </source>
</evidence>
<protein>
    <recommendedName>
        <fullName evidence="5">MD-2-related lipid-recognition domain-containing protein</fullName>
    </recommendedName>
</protein>
<proteinExistence type="inferred from homology"/>